<accession>A0A9Q5HW18</accession>
<dbReference type="Proteomes" id="UP000757232">
    <property type="component" value="Unassembled WGS sequence"/>
</dbReference>
<dbReference type="GO" id="GO:0015038">
    <property type="term" value="F:glutathione disulfide oxidoreductase activity"/>
    <property type="evidence" value="ECO:0007669"/>
    <property type="project" value="TreeGrafter"/>
</dbReference>
<dbReference type="CDD" id="cd03419">
    <property type="entry name" value="GRX_GRXh_1_2_like"/>
    <property type="match status" value="1"/>
</dbReference>
<dbReference type="PROSITE" id="PS51354">
    <property type="entry name" value="GLUTAREDOXIN_2"/>
    <property type="match status" value="1"/>
</dbReference>
<dbReference type="InterPro" id="IPR002109">
    <property type="entry name" value="Glutaredoxin"/>
</dbReference>
<protein>
    <submittedName>
        <fullName evidence="6">Glutaredoxin-1</fullName>
    </submittedName>
</protein>
<dbReference type="PANTHER" id="PTHR45694:SF18">
    <property type="entry name" value="GLUTAREDOXIN-1-RELATED"/>
    <property type="match status" value="1"/>
</dbReference>
<evidence type="ECO:0000256" key="2">
    <source>
        <dbReference type="ARBA" id="ARBA00022982"/>
    </source>
</evidence>
<dbReference type="FunFam" id="3.40.30.10:FF:000276">
    <property type="entry name" value="Glutaredoxin 3"/>
    <property type="match status" value="1"/>
</dbReference>
<keyword evidence="2" id="KW-0249">Electron transport</keyword>
<dbReference type="PRINTS" id="PR00160">
    <property type="entry name" value="GLUTAREDOXIN"/>
</dbReference>
<dbReference type="InterPro" id="IPR036249">
    <property type="entry name" value="Thioredoxin-like_sf"/>
</dbReference>
<evidence type="ECO:0000256" key="3">
    <source>
        <dbReference type="ARBA" id="ARBA00023157"/>
    </source>
</evidence>
<evidence type="ECO:0000259" key="5">
    <source>
        <dbReference type="Pfam" id="PF00462"/>
    </source>
</evidence>
<dbReference type="GO" id="GO:0005737">
    <property type="term" value="C:cytoplasm"/>
    <property type="evidence" value="ECO:0007669"/>
    <property type="project" value="TreeGrafter"/>
</dbReference>
<gene>
    <name evidence="6" type="ORF">A7U60_g5793</name>
</gene>
<evidence type="ECO:0000313" key="7">
    <source>
        <dbReference type="Proteomes" id="UP000757232"/>
    </source>
</evidence>
<dbReference type="InterPro" id="IPR014025">
    <property type="entry name" value="Glutaredoxin_subgr"/>
</dbReference>
<dbReference type="AlphaFoldDB" id="A0A9Q5HW18"/>
<dbReference type="NCBIfam" id="TIGR02180">
    <property type="entry name" value="GRX_euk"/>
    <property type="match status" value="1"/>
</dbReference>
<evidence type="ECO:0000313" key="6">
    <source>
        <dbReference type="EMBL" id="OCB87058.1"/>
    </source>
</evidence>
<keyword evidence="7" id="KW-1185">Reference proteome</keyword>
<dbReference type="InterPro" id="IPR011767">
    <property type="entry name" value="GLR_AS"/>
</dbReference>
<organism evidence="6 7">
    <name type="scientific">Sanghuangporus baumii</name>
    <name type="common">Phellinus baumii</name>
    <dbReference type="NCBI Taxonomy" id="108892"/>
    <lineage>
        <taxon>Eukaryota</taxon>
        <taxon>Fungi</taxon>
        <taxon>Dikarya</taxon>
        <taxon>Basidiomycota</taxon>
        <taxon>Agaricomycotina</taxon>
        <taxon>Agaricomycetes</taxon>
        <taxon>Hymenochaetales</taxon>
        <taxon>Hymenochaetaceae</taxon>
        <taxon>Sanghuangporus</taxon>
    </lineage>
</organism>
<reference evidence="6" key="1">
    <citation type="submission" date="2016-06" db="EMBL/GenBank/DDBJ databases">
        <title>Draft Genome sequence of the fungus Inonotus baumii.</title>
        <authorList>
            <person name="Zhu H."/>
            <person name="Lin W."/>
        </authorList>
    </citation>
    <scope>NUCLEOTIDE SEQUENCE</scope>
    <source>
        <strain evidence="6">821</strain>
    </source>
</reference>
<name>A0A9Q5HW18_SANBA</name>
<dbReference type="PANTHER" id="PTHR45694">
    <property type="entry name" value="GLUTAREDOXIN 2"/>
    <property type="match status" value="1"/>
</dbReference>
<evidence type="ECO:0000256" key="4">
    <source>
        <dbReference type="ARBA" id="ARBA00023284"/>
    </source>
</evidence>
<proteinExistence type="predicted"/>
<dbReference type="Pfam" id="PF00462">
    <property type="entry name" value="Glutaredoxin"/>
    <property type="match status" value="1"/>
</dbReference>
<dbReference type="GO" id="GO:0034599">
    <property type="term" value="P:cellular response to oxidative stress"/>
    <property type="evidence" value="ECO:0007669"/>
    <property type="project" value="TreeGrafter"/>
</dbReference>
<keyword evidence="3" id="KW-1015">Disulfide bond</keyword>
<dbReference type="OrthoDB" id="418495at2759"/>
<keyword evidence="4" id="KW-0676">Redox-active center</keyword>
<dbReference type="EMBL" id="LNZH02000195">
    <property type="protein sequence ID" value="OCB87058.1"/>
    <property type="molecule type" value="Genomic_DNA"/>
</dbReference>
<dbReference type="SUPFAM" id="SSF52833">
    <property type="entry name" value="Thioredoxin-like"/>
    <property type="match status" value="1"/>
</dbReference>
<dbReference type="Gene3D" id="3.40.30.10">
    <property type="entry name" value="Glutaredoxin"/>
    <property type="match status" value="1"/>
</dbReference>
<sequence length="124" mass="13695">MLSSIRNYLFGRPASTMSGKQRETITSFVDDLIADNRIAVFSKSYCPYCRRAKQLLSGKYSDVPATVIELDERSDGSDIQDYLAEKTGQSTVPNIFIDTKHIGGSSDLIALEESQQLGALINKL</sequence>
<feature type="domain" description="Glutaredoxin" evidence="5">
    <location>
        <begin position="38"/>
        <end position="102"/>
    </location>
</feature>
<dbReference type="InterPro" id="IPR011899">
    <property type="entry name" value="Glutaredoxin_euk/vir"/>
</dbReference>
<comment type="caution">
    <text evidence="6">The sequence shown here is derived from an EMBL/GenBank/DDBJ whole genome shotgun (WGS) entry which is preliminary data.</text>
</comment>
<evidence type="ECO:0000256" key="1">
    <source>
        <dbReference type="ARBA" id="ARBA00022448"/>
    </source>
</evidence>
<keyword evidence="1" id="KW-0813">Transport</keyword>
<dbReference type="PROSITE" id="PS00195">
    <property type="entry name" value="GLUTAREDOXIN_1"/>
    <property type="match status" value="1"/>
</dbReference>